<evidence type="ECO:0000256" key="3">
    <source>
        <dbReference type="SAM" id="MobiDB-lite"/>
    </source>
</evidence>
<accession>A0ABU8S3J0</accession>
<keyword evidence="2" id="KW-0732">Signal</keyword>
<dbReference type="InterPro" id="IPR007428">
    <property type="entry name" value="MlaA"/>
</dbReference>
<evidence type="ECO:0000313" key="4">
    <source>
        <dbReference type="EMBL" id="MEJ6008533.1"/>
    </source>
</evidence>
<organism evidence="4 5">
    <name type="scientific">Novosphingobium aquae</name>
    <dbReference type="NCBI Taxonomy" id="3133435"/>
    <lineage>
        <taxon>Bacteria</taxon>
        <taxon>Pseudomonadati</taxon>
        <taxon>Pseudomonadota</taxon>
        <taxon>Alphaproteobacteria</taxon>
        <taxon>Sphingomonadales</taxon>
        <taxon>Sphingomonadaceae</taxon>
        <taxon>Novosphingobium</taxon>
    </lineage>
</organism>
<dbReference type="PANTHER" id="PTHR30035">
    <property type="entry name" value="LIPOPROTEIN VACJ-RELATED"/>
    <property type="match status" value="1"/>
</dbReference>
<dbReference type="PRINTS" id="PR01805">
    <property type="entry name" value="VACJLIPOPROT"/>
</dbReference>
<dbReference type="EMBL" id="JBBHJY010000001">
    <property type="protein sequence ID" value="MEJ6008533.1"/>
    <property type="molecule type" value="Genomic_DNA"/>
</dbReference>
<gene>
    <name evidence="4" type="ORF">WG900_01220</name>
</gene>
<evidence type="ECO:0000313" key="5">
    <source>
        <dbReference type="Proteomes" id="UP001379235"/>
    </source>
</evidence>
<dbReference type="Pfam" id="PF04333">
    <property type="entry name" value="MlaA"/>
    <property type="match status" value="1"/>
</dbReference>
<name>A0ABU8S3J0_9SPHN</name>
<evidence type="ECO:0000256" key="2">
    <source>
        <dbReference type="ARBA" id="ARBA00022729"/>
    </source>
</evidence>
<comment type="similarity">
    <text evidence="1">Belongs to the MlaA family.</text>
</comment>
<keyword evidence="4" id="KW-0449">Lipoprotein</keyword>
<protein>
    <submittedName>
        <fullName evidence="4">VacJ family lipoprotein</fullName>
    </submittedName>
</protein>
<proteinExistence type="inferred from homology"/>
<sequence length="276" mass="29349">MAAMLLGAANPALAAPKPLPLLTEGSVQVAPVVGDDNAVAPDEIVVSARQDVPEDPGQAINVEAFKAVTAVDNALVAPLAMGYKKVLPSPARSGLRNVLRNLTEPVNFINFMLQLKPGKAAETVGRFAVNSTVGVAGLIDVAKSKSIKLPYRANGFGNTFGYYGVSAGPYMFLPVIGPTSARDLVGWVLDKSILPSVAGTPFNKPYFSLSTGVVKSLDDRIELDDKFKEFHATGDPYVAEREWYLAKRRDEIEALHGRGPMADAKKKPEVKSATGS</sequence>
<dbReference type="RefSeq" id="WP_339964098.1">
    <property type="nucleotide sequence ID" value="NZ_JBBHJY010000001.1"/>
</dbReference>
<feature type="region of interest" description="Disordered" evidence="3">
    <location>
        <begin position="256"/>
        <end position="276"/>
    </location>
</feature>
<evidence type="ECO:0000256" key="1">
    <source>
        <dbReference type="ARBA" id="ARBA00010634"/>
    </source>
</evidence>
<comment type="caution">
    <text evidence="4">The sequence shown here is derived from an EMBL/GenBank/DDBJ whole genome shotgun (WGS) entry which is preliminary data.</text>
</comment>
<reference evidence="4 5" key="1">
    <citation type="submission" date="2024-03" db="EMBL/GenBank/DDBJ databases">
        <authorList>
            <person name="Jo J.-H."/>
        </authorList>
    </citation>
    <scope>NUCLEOTIDE SEQUENCE [LARGE SCALE GENOMIC DNA]</scope>
    <source>
        <strain evidence="4 5">AS3R-12</strain>
    </source>
</reference>
<keyword evidence="5" id="KW-1185">Reference proteome</keyword>
<dbReference type="PANTHER" id="PTHR30035:SF3">
    <property type="entry name" value="INTERMEMBRANE PHOSPHOLIPID TRANSPORT SYSTEM LIPOPROTEIN MLAA"/>
    <property type="match status" value="1"/>
</dbReference>
<dbReference type="Proteomes" id="UP001379235">
    <property type="component" value="Unassembled WGS sequence"/>
</dbReference>